<reference evidence="7 8" key="1">
    <citation type="submission" date="2024-03" db="EMBL/GenBank/DDBJ databases">
        <title>Pseudoalteromonas qingdaonensis sp. nov., isolated from the intestines of marine benthic organisms.</title>
        <authorList>
            <person name="Lin X."/>
            <person name="Fang S."/>
            <person name="Hu X."/>
        </authorList>
    </citation>
    <scope>NUCLEOTIDE SEQUENCE [LARGE SCALE GENOMIC DNA]</scope>
    <source>
        <strain evidence="7 8">YIC-827</strain>
    </source>
</reference>
<dbReference type="SUPFAM" id="SSF49464">
    <property type="entry name" value="Carboxypeptidase regulatory domain-like"/>
    <property type="match status" value="1"/>
</dbReference>
<evidence type="ECO:0000313" key="8">
    <source>
        <dbReference type="Proteomes" id="UP001447008"/>
    </source>
</evidence>
<dbReference type="Gene3D" id="2.60.40.1120">
    <property type="entry name" value="Carboxypeptidase-like, regulatory domain"/>
    <property type="match status" value="1"/>
</dbReference>
<dbReference type="Proteomes" id="UP001447008">
    <property type="component" value="Unassembled WGS sequence"/>
</dbReference>
<dbReference type="RefSeq" id="WP_342678972.1">
    <property type="nucleotide sequence ID" value="NZ_JBCGCU010000011.1"/>
</dbReference>
<dbReference type="InterPro" id="IPR057601">
    <property type="entry name" value="Oar-like_b-barrel"/>
</dbReference>
<evidence type="ECO:0000259" key="6">
    <source>
        <dbReference type="Pfam" id="PF25183"/>
    </source>
</evidence>
<name>A0ABU9MXA6_9GAMM</name>
<dbReference type="Gene3D" id="2.170.130.10">
    <property type="entry name" value="TonB-dependent receptor, plug domain"/>
    <property type="match status" value="1"/>
</dbReference>
<dbReference type="Pfam" id="PF07715">
    <property type="entry name" value="Plug"/>
    <property type="match status" value="1"/>
</dbReference>
<protein>
    <submittedName>
        <fullName evidence="7">TonB-dependent receptor</fullName>
    </submittedName>
</protein>
<keyword evidence="4" id="KW-0732">Signal</keyword>
<comment type="caution">
    <text evidence="7">The sequence shown here is derived from an EMBL/GenBank/DDBJ whole genome shotgun (WGS) entry which is preliminary data.</text>
</comment>
<dbReference type="Gene3D" id="2.40.170.20">
    <property type="entry name" value="TonB-dependent receptor, beta-barrel domain"/>
    <property type="match status" value="1"/>
</dbReference>
<evidence type="ECO:0000256" key="3">
    <source>
        <dbReference type="ARBA" id="ARBA00023237"/>
    </source>
</evidence>
<dbReference type="EMBL" id="JBCGCU010000011">
    <property type="protein sequence ID" value="MEM0515911.1"/>
    <property type="molecule type" value="Genomic_DNA"/>
</dbReference>
<feature type="domain" description="TonB-dependent receptor plug" evidence="5">
    <location>
        <begin position="138"/>
        <end position="234"/>
    </location>
</feature>
<accession>A0ABU9MXA6</accession>
<evidence type="ECO:0000256" key="1">
    <source>
        <dbReference type="ARBA" id="ARBA00004442"/>
    </source>
</evidence>
<dbReference type="InterPro" id="IPR008969">
    <property type="entry name" value="CarboxyPept-like_regulatory"/>
</dbReference>
<dbReference type="Pfam" id="PF25183">
    <property type="entry name" value="OMP_b-brl_4"/>
    <property type="match status" value="2"/>
</dbReference>
<evidence type="ECO:0000256" key="2">
    <source>
        <dbReference type="ARBA" id="ARBA00023136"/>
    </source>
</evidence>
<keyword evidence="3" id="KW-0998">Cell outer membrane</keyword>
<evidence type="ECO:0000256" key="4">
    <source>
        <dbReference type="SAM" id="SignalP"/>
    </source>
</evidence>
<evidence type="ECO:0000313" key="7">
    <source>
        <dbReference type="EMBL" id="MEM0515911.1"/>
    </source>
</evidence>
<organism evidence="7 8">
    <name type="scientific">Pseudoalteromonas qingdaonensis</name>
    <dbReference type="NCBI Taxonomy" id="3131913"/>
    <lineage>
        <taxon>Bacteria</taxon>
        <taxon>Pseudomonadati</taxon>
        <taxon>Pseudomonadota</taxon>
        <taxon>Gammaproteobacteria</taxon>
        <taxon>Alteromonadales</taxon>
        <taxon>Pseudoalteromonadaceae</taxon>
        <taxon>Pseudoalteromonas</taxon>
    </lineage>
</organism>
<feature type="signal peptide" evidence="4">
    <location>
        <begin position="1"/>
        <end position="26"/>
    </location>
</feature>
<evidence type="ECO:0000259" key="5">
    <source>
        <dbReference type="Pfam" id="PF07715"/>
    </source>
</evidence>
<feature type="domain" description="TonB-dependent transporter Oar-like beta-barrel" evidence="6">
    <location>
        <begin position="243"/>
        <end position="307"/>
    </location>
</feature>
<feature type="domain" description="TonB-dependent transporter Oar-like beta-barrel" evidence="6">
    <location>
        <begin position="340"/>
        <end position="974"/>
    </location>
</feature>
<dbReference type="Pfam" id="PF13620">
    <property type="entry name" value="CarboxypepD_reg"/>
    <property type="match status" value="1"/>
</dbReference>
<sequence>MKMQLRKTAISAAIAATMGVSTGAFANETSSSIKGQITGPAGNPAAGTVVTIIHLPTGSSKTAVVNDAGYFSAKGLRVGGPYNVIIDSDKFEDQLIENVQLSLGKEYPVTVQLQAKTDMEQIVVTGRPISSFSGGTGPSATFTQEDLETAPAINRDIKDIVRIDPRVYVDESRDAIHCGGANPRYNSLTLDGVRMNDNFGLSSNGYPTVRPPFSFDSIEQVAVEMAPFDVQYGGFTACNINAVTKSGTNEIHGGVFFDYTNDSMKGDKIEGKKYDNGDYNEKRYGFNVGLPLLEDKLFLFTSYEKLEGVAQFNYGALDTGSVSAADLARIQDISQRVYNYDAGTTPASSPVDDEKILIKLDWNINDEHRASLVYNYNDGYTLQQSDTGSTRLSLSNHFYEQGAEFTSVIGSLYSDWSDNFSTELRIGKSELDARVESLDAASGFGEFQINTADGGTVYIGPDDSRHSNDLDYETTTFKLAGTYYLDQHTLTAGYEYEEIDVFNMFMQHTQGEFRFDSIDDFEAGLASRVEYNNSAGTNNPADAAAKFSFAQHTFYIQDQYAFTDLDATLTFGVRYDKYTSDDNPNYNANFENRYGFSNQQNLDGIDLVQPRVGFNWFVDEALEVRAGVGLFSGGNPNVWVSNAYSKDGVTNIYTRLSDVDLFNTPMTNFDGGAPGYDIPQAQYDQVANTPIGLGDGTVNVIDPDFEVPSEWKYSIGATYTFESEYVLSVDLLHSRKQDSAILTDLALQDSSNTTFDGRPIYESLEGRDSEYMLTNVDGDDGEATILSAAISKRYDNGIDFSFAYSYTDSEDVNPMTSSVAGSNYGNLATTNPGNPGVHTSDYNVPHRFTLNLGYTHEFIDGYATRFSLFGQASEGLPYSYTFAGSNRDTGAQGDALWGDENANGGRQLLYIPLENDPNVVYGENFDLAAFNAFIEEENLKRGSITGRNSENADWFVKFDLKVSQELPGFMEGHKGEAFFVIDNLTNLLNDDWGTYEKGSFVGNRLVEASLNENGQYVYHDFKPNNVKTAVQRDASLWEMRIGVRYTF</sequence>
<dbReference type="InterPro" id="IPR037066">
    <property type="entry name" value="Plug_dom_sf"/>
</dbReference>
<dbReference type="SUPFAM" id="SSF56935">
    <property type="entry name" value="Porins"/>
    <property type="match status" value="1"/>
</dbReference>
<comment type="subcellular location">
    <subcellularLocation>
        <location evidence="1">Cell outer membrane</location>
    </subcellularLocation>
</comment>
<keyword evidence="8" id="KW-1185">Reference proteome</keyword>
<keyword evidence="2" id="KW-0472">Membrane</keyword>
<keyword evidence="7" id="KW-0675">Receptor</keyword>
<dbReference type="InterPro" id="IPR036942">
    <property type="entry name" value="Beta-barrel_TonB_sf"/>
</dbReference>
<feature type="chain" id="PRO_5046553000" evidence="4">
    <location>
        <begin position="27"/>
        <end position="1047"/>
    </location>
</feature>
<proteinExistence type="predicted"/>
<dbReference type="InterPro" id="IPR012910">
    <property type="entry name" value="Plug_dom"/>
</dbReference>
<gene>
    <name evidence="7" type="ORF">WCN91_10885</name>
</gene>